<dbReference type="GO" id="GO:0007165">
    <property type="term" value="P:signal transduction"/>
    <property type="evidence" value="ECO:0007669"/>
    <property type="project" value="InterPro"/>
</dbReference>
<dbReference type="SMART" id="SM00260">
    <property type="entry name" value="CheW"/>
    <property type="match status" value="1"/>
</dbReference>
<dbReference type="EMBL" id="CP054051">
    <property type="protein sequence ID" value="QKJ26688.1"/>
    <property type="molecule type" value="Genomic_DNA"/>
</dbReference>
<sequence>MENKDTKVANSSNITEFMTFELGAMKYAIELPKIKEILTYPDNITTLPNTEDWVKGLINSRGEVVPILDIRIKFHTGEIVYNESTTIITVITEDKRMIGIVVDKVDDVQKLDTSLLATVSEMGSGIPAKYLKGFIRLDNNQMLVIMDIEKVVAKSELED</sequence>
<dbReference type="Gene3D" id="2.40.50.180">
    <property type="entry name" value="CheA-289, Domain 4"/>
    <property type="match status" value="1"/>
</dbReference>
<dbReference type="Pfam" id="PF01584">
    <property type="entry name" value="CheW"/>
    <property type="match status" value="1"/>
</dbReference>
<reference evidence="5 8" key="2">
    <citation type="submission" date="2020-05" db="EMBL/GenBank/DDBJ databases">
        <title>Complete genome sequencing of Campylobacter and Arcobacter type strains.</title>
        <authorList>
            <person name="Miller W.G."/>
            <person name="Yee E."/>
        </authorList>
    </citation>
    <scope>NUCLEOTIDE SEQUENCE [LARGE SCALE GENOMIC DNA]</scope>
    <source>
        <strain evidence="5 8">LMG 21996</strain>
    </source>
</reference>
<dbReference type="GO" id="GO:0006935">
    <property type="term" value="P:chemotaxis"/>
    <property type="evidence" value="ECO:0007669"/>
    <property type="project" value="InterPro"/>
</dbReference>
<evidence type="ECO:0000313" key="6">
    <source>
        <dbReference type="EMBL" id="TLS98266.1"/>
    </source>
</evidence>
<dbReference type="InterPro" id="IPR039315">
    <property type="entry name" value="CheW"/>
</dbReference>
<dbReference type="SUPFAM" id="SSF50341">
    <property type="entry name" value="CheW-like"/>
    <property type="match status" value="1"/>
</dbReference>
<dbReference type="Gene3D" id="2.30.30.40">
    <property type="entry name" value="SH3 Domains"/>
    <property type="match status" value="1"/>
</dbReference>
<organism evidence="5 8">
    <name type="scientific">Aliarcobacter cibarius</name>
    <dbReference type="NCBI Taxonomy" id="255507"/>
    <lineage>
        <taxon>Bacteria</taxon>
        <taxon>Pseudomonadati</taxon>
        <taxon>Campylobacterota</taxon>
        <taxon>Epsilonproteobacteria</taxon>
        <taxon>Campylobacterales</taxon>
        <taxon>Arcobacteraceae</taxon>
        <taxon>Aliarcobacter</taxon>
    </lineage>
</organism>
<evidence type="ECO:0000256" key="3">
    <source>
        <dbReference type="ARBA" id="ARBA00022490"/>
    </source>
</evidence>
<keyword evidence="7" id="KW-1185">Reference proteome</keyword>
<dbReference type="Proteomes" id="UP000305417">
    <property type="component" value="Unassembled WGS sequence"/>
</dbReference>
<evidence type="ECO:0000313" key="5">
    <source>
        <dbReference type="EMBL" id="QKJ26688.1"/>
    </source>
</evidence>
<keyword evidence="3" id="KW-0963">Cytoplasm</keyword>
<dbReference type="RefSeq" id="WP_024774803.1">
    <property type="nucleotide sequence ID" value="NZ_CP043857.1"/>
</dbReference>
<comment type="subcellular location">
    <subcellularLocation>
        <location evidence="1">Cytoplasm</location>
    </subcellularLocation>
</comment>
<name>A0A5J6REJ8_9BACT</name>
<evidence type="ECO:0000313" key="7">
    <source>
        <dbReference type="Proteomes" id="UP000305417"/>
    </source>
</evidence>
<evidence type="ECO:0000256" key="1">
    <source>
        <dbReference type="ARBA" id="ARBA00004496"/>
    </source>
</evidence>
<dbReference type="EMBL" id="VBUC01000016">
    <property type="protein sequence ID" value="TLS98266.1"/>
    <property type="molecule type" value="Genomic_DNA"/>
</dbReference>
<dbReference type="PANTHER" id="PTHR22617">
    <property type="entry name" value="CHEMOTAXIS SENSOR HISTIDINE KINASE-RELATED"/>
    <property type="match status" value="1"/>
</dbReference>
<reference evidence="6 7" key="1">
    <citation type="submission" date="2019-05" db="EMBL/GenBank/DDBJ databases">
        <title>Arcobacter cibarius and Arcobacter thereius providing challenges in identification an antibiotic susceptibility and Quinolone resistance.</title>
        <authorList>
            <person name="Busch A."/>
            <person name="Hanel I."/>
            <person name="Hotzel H."/>
            <person name="Tomaso H."/>
        </authorList>
    </citation>
    <scope>NUCLEOTIDE SEQUENCE [LARGE SCALE GENOMIC DNA]</scope>
    <source>
        <strain evidence="6 7">16CS0831-2</strain>
    </source>
</reference>
<evidence type="ECO:0000259" key="4">
    <source>
        <dbReference type="PROSITE" id="PS50851"/>
    </source>
</evidence>
<gene>
    <name evidence="5" type="primary">cheW</name>
    <name evidence="5" type="ORF">ACBT_0757</name>
    <name evidence="6" type="ORF">FE247_07305</name>
</gene>
<evidence type="ECO:0000313" key="8">
    <source>
        <dbReference type="Proteomes" id="UP000509513"/>
    </source>
</evidence>
<dbReference type="STRING" id="1442598.GCA_000522465_00645"/>
<feature type="domain" description="CheW-like" evidence="4">
    <location>
        <begin position="14"/>
        <end position="157"/>
    </location>
</feature>
<dbReference type="OrthoDB" id="9790406at2"/>
<dbReference type="Proteomes" id="UP000509513">
    <property type="component" value="Chromosome"/>
</dbReference>
<proteinExistence type="predicted"/>
<dbReference type="PANTHER" id="PTHR22617:SF45">
    <property type="entry name" value="CHEMOTAXIS PROTEIN CHEW"/>
    <property type="match status" value="1"/>
</dbReference>
<dbReference type="InterPro" id="IPR036061">
    <property type="entry name" value="CheW-like_dom_sf"/>
</dbReference>
<dbReference type="InterPro" id="IPR002545">
    <property type="entry name" value="CheW-lke_dom"/>
</dbReference>
<accession>A0A5J6REJ8</accession>
<dbReference type="PROSITE" id="PS50851">
    <property type="entry name" value="CHEW"/>
    <property type="match status" value="1"/>
</dbReference>
<evidence type="ECO:0000256" key="2">
    <source>
        <dbReference type="ARBA" id="ARBA00021483"/>
    </source>
</evidence>
<dbReference type="AlphaFoldDB" id="A0A5J6REJ8"/>
<dbReference type="KEGG" id="acib:ACBT_0757"/>
<protein>
    <recommendedName>
        <fullName evidence="2">Chemotaxis protein CheW</fullName>
    </recommendedName>
</protein>
<dbReference type="GO" id="GO:0005829">
    <property type="term" value="C:cytosol"/>
    <property type="evidence" value="ECO:0007669"/>
    <property type="project" value="TreeGrafter"/>
</dbReference>